<reference evidence="3" key="1">
    <citation type="journal article" date="2019" name="Int. J. Syst. Evol. Microbiol.">
        <title>The Global Catalogue of Microorganisms (GCM) 10K type strain sequencing project: providing services to taxonomists for standard genome sequencing and annotation.</title>
        <authorList>
            <consortium name="The Broad Institute Genomics Platform"/>
            <consortium name="The Broad Institute Genome Sequencing Center for Infectious Disease"/>
            <person name="Wu L."/>
            <person name="Ma J."/>
        </authorList>
    </citation>
    <scope>NUCLEOTIDE SEQUENCE [LARGE SCALE GENOMIC DNA]</scope>
    <source>
        <strain evidence="3">KCTC 42911</strain>
    </source>
</reference>
<keyword evidence="3" id="KW-1185">Reference proteome</keyword>
<dbReference type="NCBIfam" id="NF033773">
    <property type="entry name" value="tellur_TrgA"/>
    <property type="match status" value="1"/>
</dbReference>
<feature type="transmembrane region" description="Helical" evidence="1">
    <location>
        <begin position="32"/>
        <end position="53"/>
    </location>
</feature>
<gene>
    <name evidence="2" type="ORF">ACFORG_19750</name>
</gene>
<organism evidence="2 3">
    <name type="scientific">Lutimaribacter marinistellae</name>
    <dbReference type="NCBI Taxonomy" id="1820329"/>
    <lineage>
        <taxon>Bacteria</taxon>
        <taxon>Pseudomonadati</taxon>
        <taxon>Pseudomonadota</taxon>
        <taxon>Alphaproteobacteria</taxon>
        <taxon>Rhodobacterales</taxon>
        <taxon>Roseobacteraceae</taxon>
        <taxon>Lutimaribacter</taxon>
    </lineage>
</organism>
<dbReference type="InterPro" id="IPR047784">
    <property type="entry name" value="TrgA"/>
</dbReference>
<dbReference type="RefSeq" id="WP_386737269.1">
    <property type="nucleotide sequence ID" value="NZ_JBHRXI010000025.1"/>
</dbReference>
<comment type="caution">
    <text evidence="2">The sequence shown here is derived from an EMBL/GenBank/DDBJ whole genome shotgun (WGS) entry which is preliminary data.</text>
</comment>
<evidence type="ECO:0000256" key="1">
    <source>
        <dbReference type="SAM" id="Phobius"/>
    </source>
</evidence>
<feature type="transmembrane region" description="Helical" evidence="1">
    <location>
        <begin position="125"/>
        <end position="143"/>
    </location>
</feature>
<name>A0ABV7TMJ1_9RHOB</name>
<evidence type="ECO:0000313" key="2">
    <source>
        <dbReference type="EMBL" id="MFC3615994.1"/>
    </source>
</evidence>
<protein>
    <submittedName>
        <fullName evidence="2">TrgA family protein</fullName>
    </submittedName>
</protein>
<evidence type="ECO:0000313" key="3">
    <source>
        <dbReference type="Proteomes" id="UP001595629"/>
    </source>
</evidence>
<dbReference type="EMBL" id="JBHRXI010000025">
    <property type="protein sequence ID" value="MFC3615994.1"/>
    <property type="molecule type" value="Genomic_DNA"/>
</dbReference>
<keyword evidence="1" id="KW-0812">Transmembrane</keyword>
<accession>A0ABV7TMJ1</accession>
<dbReference type="Proteomes" id="UP001595629">
    <property type="component" value="Unassembled WGS sequence"/>
</dbReference>
<proteinExistence type="predicted"/>
<sequence length="147" mass="15761">MPTAAALIAALGLGLIGFVVSGQVMPRLPEGMDFGWFVWVNVGLGFLCGWIIMGKRAGRGLTWAINNGVTGAAAVVFWALFVQGSYEMFQRAMRNRYDGPLEAIVAVFEIGVFEYAPLLAHADTIGTLVIGGILTGIATEIAARQWR</sequence>
<feature type="transmembrane region" description="Helical" evidence="1">
    <location>
        <begin position="60"/>
        <end position="81"/>
    </location>
</feature>
<keyword evidence="1" id="KW-0472">Membrane</keyword>
<keyword evidence="1" id="KW-1133">Transmembrane helix</keyword>